<comment type="similarity">
    <text evidence="2">Belongs to the acyl-CoA dehydrogenase family.</text>
</comment>
<keyword evidence="4" id="KW-0274">FAD</keyword>
<evidence type="ECO:0000256" key="3">
    <source>
        <dbReference type="ARBA" id="ARBA00022630"/>
    </source>
</evidence>
<keyword evidence="3" id="KW-0285">Flavoprotein</keyword>
<evidence type="ECO:0000256" key="5">
    <source>
        <dbReference type="ARBA" id="ARBA00023002"/>
    </source>
</evidence>
<feature type="domain" description="Acyl-CoA dehydrogenase/oxidase C-terminal" evidence="6">
    <location>
        <begin position="223"/>
        <end position="357"/>
    </location>
</feature>
<dbReference type="InterPro" id="IPR046373">
    <property type="entry name" value="Acyl-CoA_Oxase/DH_mid-dom_sf"/>
</dbReference>
<dbReference type="InterPro" id="IPR052161">
    <property type="entry name" value="Mycobact_Acyl-CoA_DH"/>
</dbReference>
<dbReference type="RefSeq" id="WP_328856981.1">
    <property type="nucleotide sequence ID" value="NZ_CP108021.1"/>
</dbReference>
<dbReference type="EMBL" id="CP108021">
    <property type="protein sequence ID" value="WUM19484.1"/>
    <property type="molecule type" value="Genomic_DNA"/>
</dbReference>
<keyword evidence="10" id="KW-1185">Reference proteome</keyword>
<protein>
    <submittedName>
        <fullName evidence="9">Acyl-CoA dehydrogenase</fullName>
    </submittedName>
</protein>
<organism evidence="9 10">
    <name type="scientific">Williamsia herbipolensis</name>
    <dbReference type="NCBI Taxonomy" id="1603258"/>
    <lineage>
        <taxon>Bacteria</taxon>
        <taxon>Bacillati</taxon>
        <taxon>Actinomycetota</taxon>
        <taxon>Actinomycetes</taxon>
        <taxon>Mycobacteriales</taxon>
        <taxon>Nocardiaceae</taxon>
        <taxon>Williamsia</taxon>
    </lineage>
</organism>
<dbReference type="GO" id="GO:0050660">
    <property type="term" value="F:flavin adenine dinucleotide binding"/>
    <property type="evidence" value="ECO:0007669"/>
    <property type="project" value="InterPro"/>
</dbReference>
<dbReference type="FunFam" id="2.40.110.10:FF:000011">
    <property type="entry name" value="Acyl-CoA dehydrogenase FadE34"/>
    <property type="match status" value="1"/>
</dbReference>
<dbReference type="Pfam" id="PF02770">
    <property type="entry name" value="Acyl-CoA_dh_M"/>
    <property type="match status" value="1"/>
</dbReference>
<dbReference type="Gene3D" id="1.10.540.10">
    <property type="entry name" value="Acyl-CoA dehydrogenase/oxidase, N-terminal domain"/>
    <property type="match status" value="2"/>
</dbReference>
<dbReference type="Gene3D" id="1.20.140.10">
    <property type="entry name" value="Butyryl-CoA Dehydrogenase, subunit A, domain 3"/>
    <property type="match status" value="2"/>
</dbReference>
<dbReference type="SUPFAM" id="SSF47203">
    <property type="entry name" value="Acyl-CoA dehydrogenase C-terminal domain-like"/>
    <property type="match status" value="2"/>
</dbReference>
<evidence type="ECO:0000256" key="1">
    <source>
        <dbReference type="ARBA" id="ARBA00001974"/>
    </source>
</evidence>
<dbReference type="SUPFAM" id="SSF56645">
    <property type="entry name" value="Acyl-CoA dehydrogenase NM domain-like"/>
    <property type="match status" value="2"/>
</dbReference>
<dbReference type="InterPro" id="IPR009075">
    <property type="entry name" value="AcylCo_DH/oxidase_C"/>
</dbReference>
<dbReference type="KEGG" id="whr:OG579_17525"/>
<keyword evidence="5" id="KW-0560">Oxidoreductase</keyword>
<accession>A0AAU4K0B6</accession>
<feature type="domain" description="Acyl-CoA dehydrogenase/oxidase N-terminal" evidence="8">
    <location>
        <begin position="6"/>
        <end position="96"/>
    </location>
</feature>
<dbReference type="InterPro" id="IPR013786">
    <property type="entry name" value="AcylCoA_DH/ox_N"/>
</dbReference>
<dbReference type="InterPro" id="IPR037069">
    <property type="entry name" value="AcylCoA_DH/ox_N_sf"/>
</dbReference>
<dbReference type="AlphaFoldDB" id="A0AAU4K0B6"/>
<feature type="domain" description="Acyl-CoA dehydrogenase/oxidase N-terminal" evidence="8">
    <location>
        <begin position="390"/>
        <end position="467"/>
    </location>
</feature>
<dbReference type="GO" id="GO:0005886">
    <property type="term" value="C:plasma membrane"/>
    <property type="evidence" value="ECO:0007669"/>
    <property type="project" value="TreeGrafter"/>
</dbReference>
<dbReference type="PANTHER" id="PTHR43292">
    <property type="entry name" value="ACYL-COA DEHYDROGENASE"/>
    <property type="match status" value="1"/>
</dbReference>
<evidence type="ECO:0000259" key="6">
    <source>
        <dbReference type="Pfam" id="PF00441"/>
    </source>
</evidence>
<dbReference type="InterPro" id="IPR036250">
    <property type="entry name" value="AcylCo_DH-like_C"/>
</dbReference>
<evidence type="ECO:0000256" key="2">
    <source>
        <dbReference type="ARBA" id="ARBA00009347"/>
    </source>
</evidence>
<dbReference type="GO" id="GO:0016627">
    <property type="term" value="F:oxidoreductase activity, acting on the CH-CH group of donors"/>
    <property type="evidence" value="ECO:0007669"/>
    <property type="project" value="InterPro"/>
</dbReference>
<dbReference type="InterPro" id="IPR009100">
    <property type="entry name" value="AcylCoA_DH/oxidase_NM_dom_sf"/>
</dbReference>
<reference evidence="9 10" key="1">
    <citation type="submission" date="2022-10" db="EMBL/GenBank/DDBJ databases">
        <title>The complete genomes of actinobacterial strains from the NBC collection.</title>
        <authorList>
            <person name="Joergensen T.S."/>
            <person name="Alvarez Arevalo M."/>
            <person name="Sterndorff E.B."/>
            <person name="Faurdal D."/>
            <person name="Vuksanovic O."/>
            <person name="Mourched A.-S."/>
            <person name="Charusanti P."/>
            <person name="Shaw S."/>
            <person name="Blin K."/>
            <person name="Weber T."/>
        </authorList>
    </citation>
    <scope>NUCLEOTIDE SEQUENCE [LARGE SCALE GENOMIC DNA]</scope>
    <source>
        <strain evidence="9 10">NBC_00319</strain>
    </source>
</reference>
<proteinExistence type="inferred from homology"/>
<evidence type="ECO:0000313" key="10">
    <source>
        <dbReference type="Proteomes" id="UP001432128"/>
    </source>
</evidence>
<comment type="cofactor">
    <cofactor evidence="1">
        <name>FAD</name>
        <dbReference type="ChEBI" id="CHEBI:57692"/>
    </cofactor>
</comment>
<dbReference type="InterPro" id="IPR006091">
    <property type="entry name" value="Acyl-CoA_Oxase/DH_mid-dom"/>
</dbReference>
<feature type="domain" description="Acyl-CoA dehydrogenase/oxidase C-terminal" evidence="6">
    <location>
        <begin position="577"/>
        <end position="716"/>
    </location>
</feature>
<evidence type="ECO:0000259" key="7">
    <source>
        <dbReference type="Pfam" id="PF02770"/>
    </source>
</evidence>
<name>A0AAU4K0B6_9NOCA</name>
<gene>
    <name evidence="9" type="ORF">OG579_17525</name>
</gene>
<dbReference type="Gene3D" id="2.40.110.10">
    <property type="entry name" value="Butyryl-CoA Dehydrogenase, subunit A, domain 2"/>
    <property type="match status" value="1"/>
</dbReference>
<dbReference type="Pfam" id="PF00441">
    <property type="entry name" value="Acyl-CoA_dh_1"/>
    <property type="match status" value="2"/>
</dbReference>
<feature type="domain" description="Acyl-CoA oxidase/dehydrogenase middle" evidence="7">
    <location>
        <begin position="471"/>
        <end position="565"/>
    </location>
</feature>
<sequence>MAIADTSEHASFTDAVHRWAEHVDTVALVRAEIDHTDPRGGTDTWTGVWSQVADLGLFAVTVPEHLDGLGATSVDLAVMLEQCGRDLVPGPLVATAVAAELLAGSDLGATLLTGDRGVALAPAGVAPGADVGAVIRDSAQGVLVDADTVTVVGASTGGLVLLAADGGERRWLVVDLAAPGVDLKTATALDGRAGVATMSLRGVAAVAVIDAPAEVVAARLVAGLAALASGITRWALDTAVDYAKVRTQFGAPIGSFQAVKHLCAEMLCRSEQMTAAAWDVAHAVADGAAPDQLALSTAVAAAAAADLPVATTQDCIQVLGGIGFTFDHPAHLHLRAALSIRTMLGGSEAWRAHCADAALSGTRRRVDIDLSAVEDRRAEVRATCERIASSADTRRALAETGYLMPNWPAPYGLGAGAAEQILLDDELDRAGVVRPDIVIAGWAIPTILEHGTDAQRERFVAPTLAGDIVWCQLFSEPEAGSDLASLRTRATRTEGGWRLQGQKIWTSEAHTADWAICLARTDADVPKHKGISYFLVDMRSPGIDVRPLREITGNALFNEVFLDDVFVGDDCLVGEVNGGWRLARTTLANERVAMGGSGLGKEMESLLEQLGDSPPLSPVGRDTLGALCVDAQIGRVLDARSVLASIAGMDPGAISSVRKLIGARHRQAVPEFAVTALGQAGLSTSDAADLYLRNRCLTIAGGTSQVLASAAAERILGLPR</sequence>
<dbReference type="Pfam" id="PF02771">
    <property type="entry name" value="Acyl-CoA_dh_N"/>
    <property type="match status" value="2"/>
</dbReference>
<dbReference type="PANTHER" id="PTHR43292:SF4">
    <property type="entry name" value="ACYL-COA DEHYDROGENASE FADE34"/>
    <property type="match status" value="1"/>
</dbReference>
<dbReference type="Proteomes" id="UP001432128">
    <property type="component" value="Chromosome"/>
</dbReference>
<evidence type="ECO:0000256" key="4">
    <source>
        <dbReference type="ARBA" id="ARBA00022827"/>
    </source>
</evidence>
<evidence type="ECO:0000259" key="8">
    <source>
        <dbReference type="Pfam" id="PF02771"/>
    </source>
</evidence>
<evidence type="ECO:0000313" key="9">
    <source>
        <dbReference type="EMBL" id="WUM19484.1"/>
    </source>
</evidence>